<protein>
    <submittedName>
        <fullName evidence="4">Autophagy-related protein 18g</fullName>
    </submittedName>
</protein>
<dbReference type="InterPro" id="IPR036322">
    <property type="entry name" value="WD40_repeat_dom_sf"/>
</dbReference>
<feature type="region of interest" description="Disordered" evidence="1">
    <location>
        <begin position="249"/>
        <end position="269"/>
    </location>
</feature>
<feature type="domain" description="BCAS3 WD40" evidence="3">
    <location>
        <begin position="373"/>
        <end position="432"/>
    </location>
</feature>
<reference evidence="4 5" key="1">
    <citation type="journal article" date="2018" name="PLoS Genet.">
        <title>Population sequencing reveals clonal diversity and ancestral inbreeding in the grapevine cultivar Chardonnay.</title>
        <authorList>
            <person name="Roach M.J."/>
            <person name="Johnson D.L."/>
            <person name="Bohlmann J."/>
            <person name="van Vuuren H.J."/>
            <person name="Jones S.J."/>
            <person name="Pretorius I.S."/>
            <person name="Schmidt S.A."/>
            <person name="Borneman A.R."/>
        </authorList>
    </citation>
    <scope>NUCLEOTIDE SEQUENCE [LARGE SCALE GENOMIC DNA]</scope>
    <source>
        <strain evidence="5">cv. Chardonnay</strain>
        <tissue evidence="4">Leaf</tissue>
    </source>
</reference>
<evidence type="ECO:0000256" key="1">
    <source>
        <dbReference type="SAM" id="MobiDB-lite"/>
    </source>
</evidence>
<dbReference type="Pfam" id="PF21034">
    <property type="entry name" value="BCAS3_WD40"/>
    <property type="match status" value="2"/>
</dbReference>
<sequence>MHLFLLLTGKVMEYTFSYAGQYSLASPRVVGCCMGKVTWAGFDRLELSPSAFKRVLLLGYQNGFQVLDVDDASNVSELVSKRDGPVTFLQMQPIPLESDGHEGFRTSHPLLLVVAGDESNCLNPGQNHSHFGGLGRDGSSDSQSGNCISSPTAVRFYSLRSNCYVHVLRFRSAVCMVRCSPRIVAVGLATQIYCFDALTLGNKFSVLTYPVPQLGGQGTLGVNVGYGPMSVGPRWLAYASNNPLLSNRGRLNPQNLTPSPGVSPSTSPGSSSLVARYAMESSKQLAAGIINLGDMGYKTLSKYYQDLLPDGSNSPGWKVGGLAAAETDNAGMVVIKDFVSRAVISNSELIPALYLHYVLTQVGLFCGSGCQSYDWSSSHVHLYKLHRGMTTAIIQDISFSHYSQWISIVSSKGTCHVFVISPFGGDAGFQTSNSHGEEPSLFPVLSLPWWFSSSCIINQQSFPAPPPPHTLSVVSRIKNCNAGWLNTVSIAAASATGKVLVPSGAVAAVFHNSLSQSPQHVHTRVNSLEHLLVYTPSGHVIQHELFPSMGAELSDGGTRTLSGSFRQIQDEELRVRVEPIQWWGRMQKVRVAREGGIEAAREIHWYLSNAEVQISSGRIPIWHKSKICFYMMDPPRVKNHVGGEFEIEKLPVHEVEIRRKDLLPVFDHFHSIKSGWNDRSLAGVSYPNAPSLESHQAKDRVTEETVICHSKPASLSSTESSDGGSSRRIENLLDLDQMSGEKSYIRTCQIPNEFYQERRENAINEPSLIQKSSTTVSSSSERSKKIDSSVDNCITNVIPSESNLPSVGRAADKGACSLNTRETSDVTMRIAMDIPKDGSTPSNVLNPIDFAQFLKEGYHKTLELGGCRELAEVVTDDVNSSGSHCERENPEEDDEENNEMLGGIFAFSEEGTILSCGLYRCD</sequence>
<feature type="compositionally biased region" description="Low complexity" evidence="1">
    <location>
        <begin position="767"/>
        <end position="780"/>
    </location>
</feature>
<feature type="domain" description="BCAS3 WD40" evidence="3">
    <location>
        <begin position="55"/>
        <end position="243"/>
    </location>
</feature>
<accession>A0A438F4G3</accession>
<evidence type="ECO:0000313" key="4">
    <source>
        <dbReference type="EMBL" id="RVW54875.1"/>
    </source>
</evidence>
<dbReference type="GO" id="GO:0006914">
    <property type="term" value="P:autophagy"/>
    <property type="evidence" value="ECO:0007669"/>
    <property type="project" value="InterPro"/>
</dbReference>
<comment type="caution">
    <text evidence="4">The sequence shown here is derived from an EMBL/GenBank/DDBJ whole genome shotgun (WGS) entry which is preliminary data.</text>
</comment>
<feature type="compositionally biased region" description="Low complexity" evidence="1">
    <location>
        <begin position="256"/>
        <end position="269"/>
    </location>
</feature>
<feature type="domain" description="BCAS3" evidence="2">
    <location>
        <begin position="593"/>
        <end position="667"/>
    </location>
</feature>
<proteinExistence type="predicted"/>
<feature type="region of interest" description="Disordered" evidence="1">
    <location>
        <begin position="765"/>
        <end position="785"/>
    </location>
</feature>
<dbReference type="Pfam" id="PF12490">
    <property type="entry name" value="BCAS3"/>
    <property type="match status" value="1"/>
</dbReference>
<name>A0A438F4G3_VITVI</name>
<dbReference type="EMBL" id="QGNW01001124">
    <property type="protein sequence ID" value="RVW54875.1"/>
    <property type="molecule type" value="Genomic_DNA"/>
</dbReference>
<evidence type="ECO:0000259" key="3">
    <source>
        <dbReference type="Pfam" id="PF21034"/>
    </source>
</evidence>
<organism evidence="4 5">
    <name type="scientific">Vitis vinifera</name>
    <name type="common">Grape</name>
    <dbReference type="NCBI Taxonomy" id="29760"/>
    <lineage>
        <taxon>Eukaryota</taxon>
        <taxon>Viridiplantae</taxon>
        <taxon>Streptophyta</taxon>
        <taxon>Embryophyta</taxon>
        <taxon>Tracheophyta</taxon>
        <taxon>Spermatophyta</taxon>
        <taxon>Magnoliopsida</taxon>
        <taxon>eudicotyledons</taxon>
        <taxon>Gunneridae</taxon>
        <taxon>Pentapetalae</taxon>
        <taxon>rosids</taxon>
        <taxon>Vitales</taxon>
        <taxon>Vitaceae</taxon>
        <taxon>Viteae</taxon>
        <taxon>Vitis</taxon>
    </lineage>
</organism>
<dbReference type="Proteomes" id="UP000288805">
    <property type="component" value="Unassembled WGS sequence"/>
</dbReference>
<dbReference type="InterPro" id="IPR045142">
    <property type="entry name" value="BCAS3-like"/>
</dbReference>
<dbReference type="SUPFAM" id="SSF50978">
    <property type="entry name" value="WD40 repeat-like"/>
    <property type="match status" value="1"/>
</dbReference>
<feature type="region of interest" description="Disordered" evidence="1">
    <location>
        <begin position="878"/>
        <end position="897"/>
    </location>
</feature>
<dbReference type="AlphaFoldDB" id="A0A438F4G3"/>
<dbReference type="PANTHER" id="PTHR13268">
    <property type="entry name" value="BREAST CARCINOMA AMPLIFIED SEQUENCE 3"/>
    <property type="match status" value="1"/>
</dbReference>
<gene>
    <name evidence="4" type="primary">ATG18G_0</name>
    <name evidence="4" type="ORF">CK203_071665</name>
</gene>
<dbReference type="InterPro" id="IPR022175">
    <property type="entry name" value="BCAS3_dom"/>
</dbReference>
<evidence type="ECO:0000259" key="2">
    <source>
        <dbReference type="Pfam" id="PF12490"/>
    </source>
</evidence>
<dbReference type="PANTHER" id="PTHR13268:SF0">
    <property type="entry name" value="BCAS3 MICROTUBULE ASSOCIATED CELL MIGRATION FACTOR"/>
    <property type="match status" value="1"/>
</dbReference>
<evidence type="ECO:0000313" key="5">
    <source>
        <dbReference type="Proteomes" id="UP000288805"/>
    </source>
</evidence>
<dbReference type="InterPro" id="IPR048382">
    <property type="entry name" value="BCAS3_WD40"/>
</dbReference>